<organism evidence="3 4">
    <name type="scientific">Microcystis aeruginosa Ma_MB_S_20031200_S102</name>
    <dbReference type="NCBI Taxonomy" id="2486254"/>
    <lineage>
        <taxon>Bacteria</taxon>
        <taxon>Bacillati</taxon>
        <taxon>Cyanobacteriota</taxon>
        <taxon>Cyanophyceae</taxon>
        <taxon>Oscillatoriophycideae</taxon>
        <taxon>Chroococcales</taxon>
        <taxon>Microcystaceae</taxon>
        <taxon>Microcystis</taxon>
    </lineage>
</organism>
<gene>
    <name evidence="3" type="ORF">EWV92_11000</name>
</gene>
<comment type="similarity">
    <text evidence="1">Belongs to the UPF0332 family.</text>
</comment>
<dbReference type="Pfam" id="PF05168">
    <property type="entry name" value="HEPN"/>
    <property type="match status" value="1"/>
</dbReference>
<dbReference type="InterPro" id="IPR007842">
    <property type="entry name" value="HEPN_dom"/>
</dbReference>
<accession>A0A552ERK3</accession>
<evidence type="ECO:0000313" key="4">
    <source>
        <dbReference type="Proteomes" id="UP000317708"/>
    </source>
</evidence>
<dbReference type="EMBL" id="SFBI01000094">
    <property type="protein sequence ID" value="TRU37105.1"/>
    <property type="molecule type" value="Genomic_DNA"/>
</dbReference>
<proteinExistence type="inferred from homology"/>
<sequence length="128" mass="14705">MNRIQTLLNLAKEELSAAEILLENTLYRACISRAYYALYHTVQALLAAKNINARTHRGLIQQFGQQFIKTGELSQKLSRTLSETFDLRQLSDYDETIPITQQQAGKTLENTKLFISEATKWLENNQIQ</sequence>
<dbReference type="Proteomes" id="UP000317708">
    <property type="component" value="Unassembled WGS sequence"/>
</dbReference>
<evidence type="ECO:0000256" key="1">
    <source>
        <dbReference type="ARBA" id="ARBA00038248"/>
    </source>
</evidence>
<comment type="caution">
    <text evidence="3">The sequence shown here is derived from an EMBL/GenBank/DDBJ whole genome shotgun (WGS) entry which is preliminary data.</text>
</comment>
<dbReference type="InterPro" id="IPR052226">
    <property type="entry name" value="UPF0332_toxin"/>
</dbReference>
<feature type="domain" description="HEPN" evidence="2">
    <location>
        <begin position="5"/>
        <end position="117"/>
    </location>
</feature>
<dbReference type="PANTHER" id="PTHR36565">
    <property type="entry name" value="UPF0332 PROTEIN TM_1000"/>
    <property type="match status" value="1"/>
</dbReference>
<protein>
    <submittedName>
        <fullName evidence="3">HEPN domain-containing protein</fullName>
    </submittedName>
</protein>
<evidence type="ECO:0000259" key="2">
    <source>
        <dbReference type="Pfam" id="PF05168"/>
    </source>
</evidence>
<dbReference type="AlphaFoldDB" id="A0A552ERK3"/>
<dbReference type="Gene3D" id="1.20.120.330">
    <property type="entry name" value="Nucleotidyltransferases domain 2"/>
    <property type="match status" value="1"/>
</dbReference>
<reference evidence="3 4" key="1">
    <citation type="submission" date="2019-01" db="EMBL/GenBank/DDBJ databases">
        <title>Coherence of Microcystis species and biogeography revealed through population genomics.</title>
        <authorList>
            <person name="Perez-Carrascal O.M."/>
            <person name="Terrat Y."/>
            <person name="Giani A."/>
            <person name="Fortin N."/>
            <person name="Tromas N."/>
            <person name="Shapiro B.J."/>
        </authorList>
    </citation>
    <scope>NUCLEOTIDE SEQUENCE [LARGE SCALE GENOMIC DNA]</scope>
    <source>
        <strain evidence="3">Ma_MB_S_20031200_S102</strain>
    </source>
</reference>
<evidence type="ECO:0000313" key="3">
    <source>
        <dbReference type="EMBL" id="TRU37105.1"/>
    </source>
</evidence>
<name>A0A552ERK3_MICAE</name>
<dbReference type="PANTHER" id="PTHR36565:SF1">
    <property type="entry name" value="UPF0332 PROTEIN TM_1000"/>
    <property type="match status" value="1"/>
</dbReference>